<proteinExistence type="predicted"/>
<keyword evidence="4" id="KW-0732">Signal</keyword>
<dbReference type="PANTHER" id="PTHR12994">
    <property type="entry name" value="SECERNIN"/>
    <property type="match status" value="1"/>
</dbReference>
<dbReference type="HOGENOM" id="CLU_365530_0_0_9"/>
<dbReference type="InterPro" id="IPR018337">
    <property type="entry name" value="Cell_wall/Cho-bd_repeat"/>
</dbReference>
<dbReference type="InterPro" id="IPR005322">
    <property type="entry name" value="Peptidase_C69"/>
</dbReference>
<dbReference type="PANTHER" id="PTHR12994:SF17">
    <property type="entry name" value="LD30995P"/>
    <property type="match status" value="1"/>
</dbReference>
<feature type="compositionally biased region" description="Low complexity" evidence="3">
    <location>
        <begin position="586"/>
        <end position="600"/>
    </location>
</feature>
<evidence type="ECO:0000256" key="1">
    <source>
        <dbReference type="ARBA" id="ARBA00022737"/>
    </source>
</evidence>
<reference evidence="5" key="2">
    <citation type="submission" date="2011-10" db="EMBL/GenBank/DDBJ databases">
        <title>The Genome Sequence of Granulicatella elegans ATCC 700633.</title>
        <authorList>
            <consortium name="The Broad Institute Genome Sequencing Platform"/>
            <consortium name="The Broad Institute Genome Sequencing Center for Infectious Disease"/>
            <person name="Earl A."/>
            <person name="Ward D."/>
            <person name="Feldgarden M."/>
            <person name="Gevers D."/>
            <person name="Sibley C.D."/>
            <person name="Field T.R."/>
            <person name="Grinwis M."/>
            <person name="Eshaghurshan C.S."/>
            <person name="Surette M.G."/>
            <person name="Young S.K."/>
            <person name="Zeng Q."/>
            <person name="Gargeya S."/>
            <person name="Fitzgerald M."/>
            <person name="Haas B."/>
            <person name="Abouelleil A."/>
            <person name="Alvarado L."/>
            <person name="Arachchi H.M."/>
            <person name="Berlin A."/>
            <person name="Brown A."/>
            <person name="Chapman S.B."/>
            <person name="Chen Z."/>
            <person name="Dunbar C."/>
            <person name="Freedman E."/>
            <person name="Gearin G."/>
            <person name="Goldberg J."/>
            <person name="Griggs A."/>
            <person name="Gujja S."/>
            <person name="Heiman D."/>
            <person name="Howarth C."/>
            <person name="Larson L."/>
            <person name="Lui A."/>
            <person name="MacDonald P.J.P."/>
            <person name="Montmayeur A."/>
            <person name="Murphy C."/>
            <person name="Neiman D."/>
            <person name="Pearson M."/>
            <person name="Priest M."/>
            <person name="Roberts A."/>
            <person name="Saif S."/>
            <person name="Shea T."/>
            <person name="Shenoy N."/>
            <person name="Sisk P."/>
            <person name="Stolte C."/>
            <person name="Sykes S."/>
            <person name="Wortman J."/>
            <person name="Nusbaum C."/>
            <person name="Birren B."/>
        </authorList>
    </citation>
    <scope>NUCLEOTIDE SEQUENCE [LARGE SCALE GENOMIC DNA]</scope>
    <source>
        <strain evidence="5">ATCC 700633</strain>
    </source>
</reference>
<keyword evidence="1" id="KW-0677">Repeat</keyword>
<dbReference type="EMBL" id="ACRF02000015">
    <property type="protein sequence ID" value="EEW93268.1"/>
    <property type="molecule type" value="Genomic_DNA"/>
</dbReference>
<dbReference type="Pfam" id="PF19085">
    <property type="entry name" value="Choline_bind_2"/>
    <property type="match status" value="2"/>
</dbReference>
<protein>
    <submittedName>
        <fullName evidence="5">Uncharacterized protein</fullName>
    </submittedName>
</protein>
<reference evidence="5" key="1">
    <citation type="submission" date="2009-09" db="EMBL/GenBank/DDBJ databases">
        <authorList>
            <consortium name="The Broad Institute Genome Sequencing Platform"/>
            <person name="Ward D."/>
            <person name="Feldgarden M."/>
            <person name="Earl A."/>
            <person name="Young S.K."/>
            <person name="Zeng Q."/>
            <person name="Koehrsen M."/>
            <person name="Alvarado L."/>
            <person name="Berlin A."/>
            <person name="Bochicchio J."/>
            <person name="Borenstein D."/>
            <person name="Chapman S.B."/>
            <person name="Chen Z."/>
            <person name="Engels R."/>
            <person name="Freedman E."/>
            <person name="Gellesch M."/>
            <person name="Goldberg J."/>
            <person name="Griggs A."/>
            <person name="Gujja S."/>
            <person name="Heilman E."/>
            <person name="Heiman D."/>
            <person name="Hepburn T."/>
            <person name="Howarth C."/>
            <person name="Jen D."/>
            <person name="Larson L."/>
            <person name="Lewis B."/>
            <person name="Mehta T."/>
            <person name="Park D."/>
            <person name="Pearson M."/>
            <person name="Roberts A."/>
            <person name="Saif S."/>
            <person name="Shea T."/>
            <person name="Shenoy N."/>
            <person name="Sisk P."/>
            <person name="Stolte C."/>
            <person name="Sykes S."/>
            <person name="Thomson T."/>
            <person name="Walk T."/>
            <person name="White J."/>
            <person name="Yandava C."/>
            <person name="Sibley C.D."/>
            <person name="Field T.R."/>
            <person name="Grinwis M."/>
            <person name="Eshaghurshan C.S."/>
            <person name="Surette M.G."/>
            <person name="Haas B."/>
            <person name="Nusbaum C."/>
            <person name="Birren B."/>
        </authorList>
    </citation>
    <scope>NUCLEOTIDE SEQUENCE [LARGE SCALE GENOMIC DNA]</scope>
    <source>
        <strain evidence="5">ATCC 700633</strain>
    </source>
</reference>
<dbReference type="GO" id="GO:0016805">
    <property type="term" value="F:dipeptidase activity"/>
    <property type="evidence" value="ECO:0007669"/>
    <property type="project" value="InterPro"/>
</dbReference>
<keyword evidence="6" id="KW-1185">Reference proteome</keyword>
<dbReference type="GO" id="GO:0006508">
    <property type="term" value="P:proteolysis"/>
    <property type="evidence" value="ECO:0007669"/>
    <property type="project" value="InterPro"/>
</dbReference>
<evidence type="ECO:0000313" key="6">
    <source>
        <dbReference type="Proteomes" id="UP000002939"/>
    </source>
</evidence>
<feature type="region of interest" description="Disordered" evidence="3">
    <location>
        <begin position="586"/>
        <end position="607"/>
    </location>
</feature>
<dbReference type="PROSITE" id="PS51170">
    <property type="entry name" value="CW"/>
    <property type="match status" value="2"/>
</dbReference>
<organism evidence="5 6">
    <name type="scientific">Granulicatella elegans ATCC 700633</name>
    <dbReference type="NCBI Taxonomy" id="626369"/>
    <lineage>
        <taxon>Bacteria</taxon>
        <taxon>Bacillati</taxon>
        <taxon>Bacillota</taxon>
        <taxon>Bacilli</taxon>
        <taxon>Lactobacillales</taxon>
        <taxon>Carnobacteriaceae</taxon>
        <taxon>Granulicatella</taxon>
    </lineage>
</organism>
<dbReference type="AlphaFoldDB" id="D0BJL5"/>
<dbReference type="Proteomes" id="UP000002939">
    <property type="component" value="Unassembled WGS sequence"/>
</dbReference>
<dbReference type="Pfam" id="PF01473">
    <property type="entry name" value="Choline_bind_1"/>
    <property type="match status" value="1"/>
</dbReference>
<gene>
    <name evidence="5" type="ORF">HMPREF0446_00150</name>
</gene>
<evidence type="ECO:0000256" key="3">
    <source>
        <dbReference type="SAM" id="MobiDB-lite"/>
    </source>
</evidence>
<dbReference type="Gene3D" id="2.10.270.10">
    <property type="entry name" value="Cholin Binding"/>
    <property type="match status" value="2"/>
</dbReference>
<evidence type="ECO:0000313" key="5">
    <source>
        <dbReference type="EMBL" id="EEW93268.1"/>
    </source>
</evidence>
<dbReference type="SUPFAM" id="SSF69360">
    <property type="entry name" value="Cell wall binding repeat"/>
    <property type="match status" value="1"/>
</dbReference>
<dbReference type="STRING" id="626369.HMPREF0446_00150"/>
<feature type="chain" id="PRO_5039448212" evidence="4">
    <location>
        <begin position="26"/>
        <end position="763"/>
    </location>
</feature>
<evidence type="ECO:0000256" key="2">
    <source>
        <dbReference type="PROSITE-ProRule" id="PRU00591"/>
    </source>
</evidence>
<comment type="caution">
    <text evidence="5">The sequence shown here is derived from an EMBL/GenBank/DDBJ whole genome shotgun (WGS) entry which is preliminary data.</text>
</comment>
<dbReference type="GO" id="GO:0070004">
    <property type="term" value="F:cysteine-type exopeptidase activity"/>
    <property type="evidence" value="ECO:0007669"/>
    <property type="project" value="InterPro"/>
</dbReference>
<dbReference type="MEROPS" id="C69.002"/>
<evidence type="ECO:0000256" key="4">
    <source>
        <dbReference type="SAM" id="SignalP"/>
    </source>
</evidence>
<sequence>MNKKVSKTLLSTVLIGLVLSQQAVEACSAFIIGKGLTKDGSFLYGRTEDYPYPHEDGTQEHTHNKNFFVNPAKDYKEGDILLDKSTGTVYPHLKHEYKYTVVADDSRDSNEGIFSEHGFNEHGVSMTATVTATPRSEVVGGKAPKVAADGRVLEGPENEVEYPAIDPLVKAGVTEAIVTDLILPRVKTAKEAAQLLAKEIDEKGSAEGNIIVFADKNELWYMEIYSGHEYVAFKYPDDKYSVFPNTYFLGKVNINDKENIIASKGIIETAKKAGVFVGEESKGEIDLAATYAPPLERGDRSRVYAGIKLLNPSSNVTYQDKRYEFLQDSPRRDFTVIDGLNVQRNRFETLNGELVPDDQVPGYDTKTDAYRKQADPSDPNYGKYAYAPGNENVIDPHVYQINQKLPQSLGGVMWLSLGRSRNTPYVPYFGSIKDTFEAYKVRGNKYDANSWYWVATNIDTMVMDHPDLFGKTIRSNWEKMEALLIDYQNQLIDEYTGKSDDYVKEHADEYTAKSIAVAKSVFQLMKDVEAKMEKAVETKTPLASPFIDVTPLKEVLDRLQPTAPQPAEPAETTVAPATNNNTYVASNNQSSTSSNTTQTTPVQKKGFDGKHYINEEGQKVSNQWVYDVTYQSWFFIDSNGEYVENKWVGDYYVKSGGYMAKSEWIHDQKSNAWYYVNSEGKYLRNTWEKVGNKWYYYNGSGKMESDWVFLNGKWFYLEESGAMKENQWFEVNGKWYYVDASGELLVNTKTPDGYYVNENGEWV</sequence>
<feature type="repeat" description="Cell wall-binding" evidence="2">
    <location>
        <begin position="684"/>
        <end position="703"/>
    </location>
</feature>
<name>D0BJL5_9LACT</name>
<dbReference type="Gene3D" id="3.60.60.10">
    <property type="entry name" value="Penicillin V Acylase, Chain A"/>
    <property type="match status" value="1"/>
</dbReference>
<accession>D0BJL5</accession>
<dbReference type="eggNOG" id="COG4690">
    <property type="taxonomic scope" value="Bacteria"/>
</dbReference>
<dbReference type="Pfam" id="PF03577">
    <property type="entry name" value="Peptidase_C69"/>
    <property type="match status" value="1"/>
</dbReference>
<dbReference type="RefSeq" id="WP_006702423.1">
    <property type="nucleotide sequence ID" value="NZ_KI391971.1"/>
</dbReference>
<feature type="repeat" description="Cell wall-binding" evidence="2">
    <location>
        <begin position="725"/>
        <end position="744"/>
    </location>
</feature>
<dbReference type="eggNOG" id="COG5263">
    <property type="taxonomic scope" value="Bacteria"/>
</dbReference>
<dbReference type="OrthoDB" id="9764088at2"/>
<feature type="signal peptide" evidence="4">
    <location>
        <begin position="1"/>
        <end position="25"/>
    </location>
</feature>